<accession>A0A4S1CA89</accession>
<dbReference type="PANTHER" id="PTHR43685:SF3">
    <property type="entry name" value="SLR2126 PROTEIN"/>
    <property type="match status" value="1"/>
</dbReference>
<dbReference type="InterPro" id="IPR001173">
    <property type="entry name" value="Glyco_trans_2-like"/>
</dbReference>
<dbReference type="GO" id="GO:0016740">
    <property type="term" value="F:transferase activity"/>
    <property type="evidence" value="ECO:0007669"/>
    <property type="project" value="UniProtKB-KW"/>
</dbReference>
<dbReference type="Proteomes" id="UP000306416">
    <property type="component" value="Unassembled WGS sequence"/>
</dbReference>
<dbReference type="EMBL" id="SRSC01000005">
    <property type="protein sequence ID" value="TGU70214.1"/>
    <property type="molecule type" value="Genomic_DNA"/>
</dbReference>
<sequence>MMVSVVICTFNRADLLEGSIAAIQRQDFPADQFEIIIVDNNSQDATKSIVDNIASTSRPDVRYVFESRQGLSYARNTGIRQATGEIIAFVDDDIDAERDWLRSIVTPFTDPNVVAAGGPIRPIWPFKRPDWLTERWQGFYTINEYDHAQELGEFRPPHYPWGANMAFRKDIICRVGMFSTDLGRIGNSLLSCEEKDLFRKIHATGGKVAFSPDAIIHHKIPAERTQKHWLYRRTFWQGRSDAVIDITTGQNLYRNIQQKLSLLFPQLGDQLSPFDRKCLQRYAFGYIYHALYSGILEREFQRQRTLKVVLAHLRDGSVSAHNEEAAEIPLTEEIKCLKEKIQEQESLILALQTSLSWKLTKPLRKLTSLIGFKGK</sequence>
<dbReference type="CDD" id="cd00761">
    <property type="entry name" value="Glyco_tranf_GTA_type"/>
    <property type="match status" value="1"/>
</dbReference>
<proteinExistence type="predicted"/>
<dbReference type="SUPFAM" id="SSF53448">
    <property type="entry name" value="Nucleotide-diphospho-sugar transferases"/>
    <property type="match status" value="1"/>
</dbReference>
<evidence type="ECO:0000259" key="1">
    <source>
        <dbReference type="Pfam" id="PF00535"/>
    </source>
</evidence>
<comment type="caution">
    <text evidence="2">The sequence shown here is derived from an EMBL/GenBank/DDBJ whole genome shotgun (WGS) entry which is preliminary data.</text>
</comment>
<dbReference type="Pfam" id="PF00535">
    <property type="entry name" value="Glycos_transf_2"/>
    <property type="match status" value="1"/>
</dbReference>
<dbReference type="InterPro" id="IPR029044">
    <property type="entry name" value="Nucleotide-diphossugar_trans"/>
</dbReference>
<name>A0A4S1CA89_9BACT</name>
<organism evidence="2 3">
    <name type="scientific">Geomonas terrae</name>
    <dbReference type="NCBI Taxonomy" id="2562681"/>
    <lineage>
        <taxon>Bacteria</taxon>
        <taxon>Pseudomonadati</taxon>
        <taxon>Thermodesulfobacteriota</taxon>
        <taxon>Desulfuromonadia</taxon>
        <taxon>Geobacterales</taxon>
        <taxon>Geobacteraceae</taxon>
        <taxon>Geomonas</taxon>
    </lineage>
</organism>
<keyword evidence="2" id="KW-0808">Transferase</keyword>
<protein>
    <submittedName>
        <fullName evidence="2">Glycosyltransferase</fullName>
    </submittedName>
</protein>
<dbReference type="AlphaFoldDB" id="A0A4S1CA89"/>
<dbReference type="PANTHER" id="PTHR43685">
    <property type="entry name" value="GLYCOSYLTRANSFERASE"/>
    <property type="match status" value="1"/>
</dbReference>
<evidence type="ECO:0000313" key="3">
    <source>
        <dbReference type="Proteomes" id="UP000306416"/>
    </source>
</evidence>
<keyword evidence="3" id="KW-1185">Reference proteome</keyword>
<evidence type="ECO:0000313" key="2">
    <source>
        <dbReference type="EMBL" id="TGU70214.1"/>
    </source>
</evidence>
<dbReference type="Gene3D" id="3.90.550.10">
    <property type="entry name" value="Spore Coat Polysaccharide Biosynthesis Protein SpsA, Chain A"/>
    <property type="match status" value="1"/>
</dbReference>
<reference evidence="2 3" key="1">
    <citation type="submission" date="2019-04" db="EMBL/GenBank/DDBJ databases">
        <title>Geobacter oryzae sp. nov., ferric-reducing bacteria isolated from paddy soil.</title>
        <authorList>
            <person name="Xu Z."/>
            <person name="Masuda Y."/>
            <person name="Itoh H."/>
            <person name="Senoo K."/>
        </authorList>
    </citation>
    <scope>NUCLEOTIDE SEQUENCE [LARGE SCALE GENOMIC DNA]</scope>
    <source>
        <strain evidence="2 3">Red111</strain>
    </source>
</reference>
<dbReference type="InterPro" id="IPR050834">
    <property type="entry name" value="Glycosyltransf_2"/>
</dbReference>
<feature type="domain" description="Glycosyltransferase 2-like" evidence="1">
    <location>
        <begin position="4"/>
        <end position="172"/>
    </location>
</feature>
<dbReference type="RefSeq" id="WP_135872556.1">
    <property type="nucleotide sequence ID" value="NZ_SRSC01000005.1"/>
</dbReference>
<gene>
    <name evidence="2" type="ORF">E4633_18620</name>
</gene>